<protein>
    <recommendedName>
        <fullName evidence="3">AMIN-like domain-containing protein</fullName>
    </recommendedName>
</protein>
<accession>A0A1I2PWT7</accession>
<keyword evidence="2" id="KW-0732">Signal</keyword>
<feature type="region of interest" description="Disordered" evidence="1">
    <location>
        <begin position="57"/>
        <end position="114"/>
    </location>
</feature>
<feature type="chain" id="PRO_5039024513" description="AMIN-like domain-containing protein" evidence="2">
    <location>
        <begin position="36"/>
        <end position="245"/>
    </location>
</feature>
<sequence>MVRSLPNPFTVVVMKQKLRASWLAVALLSMGALTACSTDSDSQAAGASGTATVTTTQTVTQAPGSEGGAAASTVNDAENNGSTDTSPVSAPPTPTNAGISPLGTADPAMKTQHPEPATSLVVKNVRLGSHNGFDRVVFDLEGEGEPGWWIDYAETPTHQASGKAINYHGSMALNVNIDGTTFVGDDPVTKTYPGTGNVTEVIGVGLFEGRTQYIIGLKAGRTPYSVQTLENPKRLVIDILQSQGH</sequence>
<dbReference type="STRING" id="185761.SAMN05660282_00167"/>
<dbReference type="Proteomes" id="UP000199065">
    <property type="component" value="Unassembled WGS sequence"/>
</dbReference>
<keyword evidence="5" id="KW-1185">Reference proteome</keyword>
<organism evidence="4 5">
    <name type="scientific">Corynebacterium spheniscorum</name>
    <dbReference type="NCBI Taxonomy" id="185761"/>
    <lineage>
        <taxon>Bacteria</taxon>
        <taxon>Bacillati</taxon>
        <taxon>Actinomycetota</taxon>
        <taxon>Actinomycetes</taxon>
        <taxon>Mycobacteriales</taxon>
        <taxon>Corynebacteriaceae</taxon>
        <taxon>Corynebacterium</taxon>
    </lineage>
</organism>
<dbReference type="AlphaFoldDB" id="A0A1I2PWT7"/>
<feature type="signal peptide" evidence="2">
    <location>
        <begin position="1"/>
        <end position="35"/>
    </location>
</feature>
<evidence type="ECO:0000313" key="5">
    <source>
        <dbReference type="Proteomes" id="UP000199065"/>
    </source>
</evidence>
<gene>
    <name evidence="4" type="ORF">SAMN05660282_00167</name>
</gene>
<name>A0A1I2PWT7_9CORY</name>
<dbReference type="Pfam" id="PF24837">
    <property type="entry name" value="AMIN-like"/>
    <property type="match status" value="1"/>
</dbReference>
<evidence type="ECO:0000256" key="1">
    <source>
        <dbReference type="SAM" id="MobiDB-lite"/>
    </source>
</evidence>
<evidence type="ECO:0000259" key="3">
    <source>
        <dbReference type="Pfam" id="PF24837"/>
    </source>
</evidence>
<reference evidence="4 5" key="1">
    <citation type="submission" date="2016-10" db="EMBL/GenBank/DDBJ databases">
        <authorList>
            <person name="de Groot N.N."/>
        </authorList>
    </citation>
    <scope>NUCLEOTIDE SEQUENCE [LARGE SCALE GENOMIC DNA]</scope>
    <source>
        <strain>J11</strain>
        <strain evidence="5">PG 39</strain>
    </source>
</reference>
<evidence type="ECO:0000256" key="2">
    <source>
        <dbReference type="SAM" id="SignalP"/>
    </source>
</evidence>
<dbReference type="EMBL" id="FOPJ01000001">
    <property type="protein sequence ID" value="SFG18076.1"/>
    <property type="molecule type" value="Genomic_DNA"/>
</dbReference>
<feature type="compositionally biased region" description="Polar residues" evidence="1">
    <location>
        <begin position="72"/>
        <end position="88"/>
    </location>
</feature>
<feature type="domain" description="AMIN-like" evidence="3">
    <location>
        <begin position="121"/>
        <end position="240"/>
    </location>
</feature>
<dbReference type="InterPro" id="IPR056303">
    <property type="entry name" value="AMIN-like"/>
</dbReference>
<proteinExistence type="predicted"/>
<evidence type="ECO:0000313" key="4">
    <source>
        <dbReference type="EMBL" id="SFG18076.1"/>
    </source>
</evidence>